<evidence type="ECO:0000256" key="1">
    <source>
        <dbReference type="SAM" id="SignalP"/>
    </source>
</evidence>
<feature type="signal peptide" evidence="1">
    <location>
        <begin position="1"/>
        <end position="16"/>
    </location>
</feature>
<evidence type="ECO:0000313" key="3">
    <source>
        <dbReference type="Proteomes" id="UP001597094"/>
    </source>
</evidence>
<dbReference type="InterPro" id="IPR043741">
    <property type="entry name" value="DUF5686"/>
</dbReference>
<dbReference type="EMBL" id="JBHTLD010000124">
    <property type="protein sequence ID" value="MFD1187227.1"/>
    <property type="molecule type" value="Genomic_DNA"/>
</dbReference>
<keyword evidence="1" id="KW-0732">Signal</keyword>
<dbReference type="Pfam" id="PF13715">
    <property type="entry name" value="CarbopepD_reg_2"/>
    <property type="match status" value="1"/>
</dbReference>
<sequence>MLLVLFAGMTAGAVMAQSTVTTIKGTVTDATTKEALIGVSVFVPGTNLGTSTDYEGNYLIRTNQPIGKLQFSYLGYRTATVEVVPGQEQTQDVRLQTDAKQLSEVVVVGKKRKVKYSNKNNPAVDLIREIVDHKSENRPEAYAYVQYEQYDKTQMSLVNTPEKLKKNIFLRKYDFITSNLDTTVIAGKAILPFYMQEEITEQYYRKNPESRKTLVKAEKKVNFGEFVDNKGMMTYMQHMYQDVDIYDNNITILTNQFLSPIADMAPTFYKFYLKDTVTTDSGQQLAKLLFEPRNPSAFMFTGEMFVTLDGTFAVQRVDMEVSKGVSINWVRDLDIKLDFEKNSDGRYHLSKSELKADFGLTQNSDAGFYGERIVSYKNYVINEPQPVAFYEGEAVVKAADALAQDESYWQASRHDSLSEVELNTYANIDSLVNMKSFQRTMDWATALIAGYKRMGPNIEIGPLNTFYSFNPVEGFRLRFGGRTTTNFSKKYMLETYAAYGFKDEKWKYYLGGSYSLTDRSIWEFPVRAINASYQKDTNIPGQELQFVQEDNFLLSFKRGENDKWLYSETYNIDYLHEFENHFSYRVGFRNWKQSPAGSLEYLQVAEEGDVEALQMGSLTTSEASLELRWAPNEQFFQGKLYRTPIANRYPVFTLRATAGIKDLFDSQYEYQKVALNIYKRFYLSQLGYSDVVTEGGYTFGQVPFPLLTIHRANQTYSYQLQAYNLMNFLEFVSDQYASVHIDHSFNGFIFNKIPLLKKTKLREFVTFKALYGSVRNENMPQGNTDLLQFPTFEDGRQATYTLEKKPYMEASVGIGNIFNFFRIDVVKRLSYLDNPNVSELGIRGRFKFDF</sequence>
<gene>
    <name evidence="2" type="ORF">ACFQ2O_13505</name>
</gene>
<keyword evidence="3" id="KW-1185">Reference proteome</keyword>
<name>A0ABW3STI7_9BACT</name>
<protein>
    <submittedName>
        <fullName evidence="2">DUF5686 family protein</fullName>
    </submittedName>
</protein>
<dbReference type="SUPFAM" id="SSF49464">
    <property type="entry name" value="Carboxypeptidase regulatory domain-like"/>
    <property type="match status" value="1"/>
</dbReference>
<proteinExistence type="predicted"/>
<evidence type="ECO:0000313" key="2">
    <source>
        <dbReference type="EMBL" id="MFD1187227.1"/>
    </source>
</evidence>
<comment type="caution">
    <text evidence="2">The sequence shown here is derived from an EMBL/GenBank/DDBJ whole genome shotgun (WGS) entry which is preliminary data.</text>
</comment>
<organism evidence="2 3">
    <name type="scientific">Pontibacter rugosus</name>
    <dbReference type="NCBI Taxonomy" id="1745966"/>
    <lineage>
        <taxon>Bacteria</taxon>
        <taxon>Pseudomonadati</taxon>
        <taxon>Bacteroidota</taxon>
        <taxon>Cytophagia</taxon>
        <taxon>Cytophagales</taxon>
        <taxon>Hymenobacteraceae</taxon>
        <taxon>Pontibacter</taxon>
    </lineage>
</organism>
<accession>A0ABW3STI7</accession>
<dbReference type="Gene3D" id="2.60.40.1120">
    <property type="entry name" value="Carboxypeptidase-like, regulatory domain"/>
    <property type="match status" value="1"/>
</dbReference>
<dbReference type="Pfam" id="PF18939">
    <property type="entry name" value="DUF5686"/>
    <property type="match status" value="1"/>
</dbReference>
<reference evidence="3" key="1">
    <citation type="journal article" date="2019" name="Int. J. Syst. Evol. Microbiol.">
        <title>The Global Catalogue of Microorganisms (GCM) 10K type strain sequencing project: providing services to taxonomists for standard genome sequencing and annotation.</title>
        <authorList>
            <consortium name="The Broad Institute Genomics Platform"/>
            <consortium name="The Broad Institute Genome Sequencing Center for Infectious Disease"/>
            <person name="Wu L."/>
            <person name="Ma J."/>
        </authorList>
    </citation>
    <scope>NUCLEOTIDE SEQUENCE [LARGE SCALE GENOMIC DNA]</scope>
    <source>
        <strain evidence="3">JCM 31319</strain>
    </source>
</reference>
<dbReference type="InterPro" id="IPR008969">
    <property type="entry name" value="CarboxyPept-like_regulatory"/>
</dbReference>
<dbReference type="RefSeq" id="WP_377528471.1">
    <property type="nucleotide sequence ID" value="NZ_JBHTLD010000124.1"/>
</dbReference>
<dbReference type="Proteomes" id="UP001597094">
    <property type="component" value="Unassembled WGS sequence"/>
</dbReference>
<feature type="chain" id="PRO_5046518908" evidence="1">
    <location>
        <begin position="17"/>
        <end position="850"/>
    </location>
</feature>